<gene>
    <name evidence="2" type="ORF">WH52_01650</name>
</gene>
<dbReference type="SMART" id="SM00257">
    <property type="entry name" value="LysM"/>
    <property type="match status" value="1"/>
</dbReference>
<dbReference type="STRING" id="1635173.WH52_01650"/>
<protein>
    <recommendedName>
        <fullName evidence="1">LysM domain-containing protein</fullName>
    </recommendedName>
</protein>
<accession>A0A1Y2PHU6</accession>
<evidence type="ECO:0000259" key="1">
    <source>
        <dbReference type="PROSITE" id="PS51782"/>
    </source>
</evidence>
<dbReference type="InterPro" id="IPR018392">
    <property type="entry name" value="LysM"/>
</dbReference>
<evidence type="ECO:0000313" key="2">
    <source>
        <dbReference type="EMBL" id="OSY89367.1"/>
    </source>
</evidence>
<comment type="caution">
    <text evidence="2">The sequence shown here is derived from an EMBL/GenBank/DDBJ whole genome shotgun (WGS) entry which is preliminary data.</text>
</comment>
<dbReference type="PROSITE" id="PS51782">
    <property type="entry name" value="LYSM"/>
    <property type="match status" value="1"/>
</dbReference>
<sequence>MIFSQGLKLPKGWSLISLKGKPAYINLTTGKITREKPKAKKVDLVFEDDDDDEIFDPTITHVVKKGETVTSIAKKYDLKVDVLYLLNSDEELKTLAVGKEIIIGYAHTMDEKKEFLNGNIKILKHDEHDH</sequence>
<evidence type="ECO:0000313" key="3">
    <source>
        <dbReference type="Proteomes" id="UP000194221"/>
    </source>
</evidence>
<dbReference type="SUPFAM" id="SSF54106">
    <property type="entry name" value="LysM domain"/>
    <property type="match status" value="1"/>
</dbReference>
<dbReference type="CDD" id="cd00118">
    <property type="entry name" value="LysM"/>
    <property type="match status" value="1"/>
</dbReference>
<dbReference type="Proteomes" id="UP000194221">
    <property type="component" value="Unassembled WGS sequence"/>
</dbReference>
<organism evidence="2 3">
    <name type="scientific">Tenacibaculum holothuriorum</name>
    <dbReference type="NCBI Taxonomy" id="1635173"/>
    <lineage>
        <taxon>Bacteria</taxon>
        <taxon>Pseudomonadati</taxon>
        <taxon>Bacteroidota</taxon>
        <taxon>Flavobacteriia</taxon>
        <taxon>Flavobacteriales</taxon>
        <taxon>Flavobacteriaceae</taxon>
        <taxon>Tenacibaculum</taxon>
    </lineage>
</organism>
<dbReference type="InterPro" id="IPR036779">
    <property type="entry name" value="LysM_dom_sf"/>
</dbReference>
<dbReference type="Pfam" id="PF01476">
    <property type="entry name" value="LysM"/>
    <property type="match status" value="1"/>
</dbReference>
<dbReference type="AlphaFoldDB" id="A0A1Y2PHU6"/>
<name>A0A1Y2PHU6_9FLAO</name>
<reference evidence="2 3" key="1">
    <citation type="submission" date="2015-03" db="EMBL/GenBank/DDBJ databases">
        <title>Genome sequence of Tenacibaculum sp. S2-2, isolated from intestinal microbiota of sea cucumber, Apostichopus japonicas.</title>
        <authorList>
            <person name="Shao Z."/>
            <person name="Wang L."/>
            <person name="Li X."/>
        </authorList>
    </citation>
    <scope>NUCLEOTIDE SEQUENCE [LARGE SCALE GENOMIC DNA]</scope>
    <source>
        <strain evidence="2 3">S2-2</strain>
    </source>
</reference>
<dbReference type="InParanoid" id="A0A1Y2PHU6"/>
<feature type="domain" description="LysM" evidence="1">
    <location>
        <begin position="59"/>
        <end position="103"/>
    </location>
</feature>
<dbReference type="EMBL" id="LAPZ01000001">
    <property type="protein sequence ID" value="OSY89367.1"/>
    <property type="molecule type" value="Genomic_DNA"/>
</dbReference>
<proteinExistence type="predicted"/>
<keyword evidence="3" id="KW-1185">Reference proteome</keyword>
<dbReference type="Gene3D" id="3.10.350.10">
    <property type="entry name" value="LysM domain"/>
    <property type="match status" value="1"/>
</dbReference>